<organism evidence="2 3">
    <name type="scientific">Cardamine amara subsp. amara</name>
    <dbReference type="NCBI Taxonomy" id="228776"/>
    <lineage>
        <taxon>Eukaryota</taxon>
        <taxon>Viridiplantae</taxon>
        <taxon>Streptophyta</taxon>
        <taxon>Embryophyta</taxon>
        <taxon>Tracheophyta</taxon>
        <taxon>Spermatophyta</taxon>
        <taxon>Magnoliopsida</taxon>
        <taxon>eudicotyledons</taxon>
        <taxon>Gunneridae</taxon>
        <taxon>Pentapetalae</taxon>
        <taxon>rosids</taxon>
        <taxon>malvids</taxon>
        <taxon>Brassicales</taxon>
        <taxon>Brassicaceae</taxon>
        <taxon>Cardamineae</taxon>
        <taxon>Cardamine</taxon>
    </lineage>
</organism>
<evidence type="ECO:0000313" key="2">
    <source>
        <dbReference type="EMBL" id="KAL1195395.1"/>
    </source>
</evidence>
<dbReference type="AlphaFoldDB" id="A0ABD0ZL84"/>
<evidence type="ECO:0000313" key="3">
    <source>
        <dbReference type="Proteomes" id="UP001558713"/>
    </source>
</evidence>
<keyword evidence="3" id="KW-1185">Reference proteome</keyword>
<evidence type="ECO:0000259" key="1">
    <source>
        <dbReference type="Pfam" id="PF26253"/>
    </source>
</evidence>
<dbReference type="InterPro" id="IPR058752">
    <property type="entry name" value="RDRP_C_head"/>
</dbReference>
<keyword evidence="2" id="KW-0548">Nucleotidyltransferase</keyword>
<feature type="domain" description="RDRP C-terminal head" evidence="1">
    <location>
        <begin position="5"/>
        <end position="86"/>
    </location>
</feature>
<dbReference type="Proteomes" id="UP001558713">
    <property type="component" value="Unassembled WGS sequence"/>
</dbReference>
<sequence length="100" mass="11685">MNHRRFVDSNAFINKSLVEWYILSVSDFYGAAGFKESKKSLEELYPKAFALYKISYDYAIKWNNVKYCGFVWKIAGPVLCRFYEKNPIMCSMSVLKELLG</sequence>
<dbReference type="Pfam" id="PF26253">
    <property type="entry name" value="RdRP_head"/>
    <property type="match status" value="1"/>
</dbReference>
<keyword evidence="2" id="KW-0696">RNA-directed RNA polymerase</keyword>
<keyword evidence="2" id="KW-0808">Transferase</keyword>
<dbReference type="GO" id="GO:0003968">
    <property type="term" value="F:RNA-directed RNA polymerase activity"/>
    <property type="evidence" value="ECO:0007669"/>
    <property type="project" value="UniProtKB-KW"/>
</dbReference>
<protein>
    <submittedName>
        <fullName evidence="2">RNA-dependent RNA polymerase 5</fullName>
    </submittedName>
</protein>
<reference evidence="2 3" key="1">
    <citation type="submission" date="2024-04" db="EMBL/GenBank/DDBJ databases">
        <title>Genome assembly C_amara_ONT_v2.</title>
        <authorList>
            <person name="Yant L."/>
            <person name="Moore C."/>
            <person name="Slenker M."/>
        </authorList>
    </citation>
    <scope>NUCLEOTIDE SEQUENCE [LARGE SCALE GENOMIC DNA]</scope>
    <source>
        <tissue evidence="2">Leaf</tissue>
    </source>
</reference>
<dbReference type="EMBL" id="JBANAX010000729">
    <property type="protein sequence ID" value="KAL1195395.1"/>
    <property type="molecule type" value="Genomic_DNA"/>
</dbReference>
<gene>
    <name evidence="2" type="ORF">V5N11_019957</name>
</gene>
<proteinExistence type="predicted"/>
<comment type="caution">
    <text evidence="2">The sequence shown here is derived from an EMBL/GenBank/DDBJ whole genome shotgun (WGS) entry which is preliminary data.</text>
</comment>
<accession>A0ABD0ZL84</accession>
<name>A0ABD0ZL84_CARAN</name>